<organism evidence="1 2">
    <name type="scientific">Providencia phage vB_PstP_PS3</name>
    <dbReference type="NCBI Taxonomy" id="2848038"/>
    <lineage>
        <taxon>Viruses</taxon>
        <taxon>Duplodnaviria</taxon>
        <taxon>Heunggongvirae</taxon>
        <taxon>Uroviricota</taxon>
        <taxon>Caudoviricetes</taxon>
        <taxon>Autographivirales</taxon>
        <taxon>Autoscriptoviridae</taxon>
        <taxon>Slopekvirinae</taxon>
        <taxon>Kakivirus</taxon>
        <taxon>Kakivirus PS3</taxon>
    </lineage>
</organism>
<protein>
    <submittedName>
        <fullName evidence="1">Uncharacterized protein</fullName>
    </submittedName>
</protein>
<name>A0A411AWF3_9CAUD</name>
<reference evidence="2" key="1">
    <citation type="submission" date="2019-01" db="EMBL/GenBank/DDBJ databases">
        <title>PS3, a novel KP34virus infecting Providencia stuartii with a tail spike-associated depolymerase that enhances serum-mediated killing.</title>
        <authorList>
            <person name="Oliveira H."/>
            <person name="Mendes B."/>
            <person name="Lobocka M."/>
            <person name="Azeredo J."/>
        </authorList>
    </citation>
    <scope>NUCLEOTIDE SEQUENCE [LARGE SCALE GENOMIC DNA]</scope>
</reference>
<proteinExistence type="predicted"/>
<dbReference type="EMBL" id="MK387869">
    <property type="protein sequence ID" value="QAX92428.1"/>
    <property type="molecule type" value="Genomic_DNA"/>
</dbReference>
<evidence type="ECO:0000313" key="2">
    <source>
        <dbReference type="Proteomes" id="UP000290695"/>
    </source>
</evidence>
<evidence type="ECO:0000313" key="1">
    <source>
        <dbReference type="EMBL" id="QAX92428.1"/>
    </source>
</evidence>
<dbReference type="Proteomes" id="UP000290695">
    <property type="component" value="Segment"/>
</dbReference>
<keyword evidence="2" id="KW-1185">Reference proteome</keyword>
<gene>
    <name evidence="1" type="ORF">Stuart_6</name>
</gene>
<sequence length="60" mass="6927">MNYHNNWDSVPTEEYYKAVQARADRARAYVRATSEKQGIRYTTKGDFSHLARKGVSFARG</sequence>
<accession>A0A411AWF3</accession>